<dbReference type="PANTHER" id="PTHR21366">
    <property type="entry name" value="GLYOXALASE FAMILY PROTEIN"/>
    <property type="match status" value="1"/>
</dbReference>
<evidence type="ECO:0000259" key="1">
    <source>
        <dbReference type="PROSITE" id="PS51819"/>
    </source>
</evidence>
<dbReference type="Proteomes" id="UP000001514">
    <property type="component" value="Unassembled WGS sequence"/>
</dbReference>
<dbReference type="AlphaFoldDB" id="D8S5R5"/>
<dbReference type="InterPro" id="IPR050383">
    <property type="entry name" value="GlyoxalaseI/FosfomycinResist"/>
</dbReference>
<dbReference type="InterPro" id="IPR037523">
    <property type="entry name" value="VOC_core"/>
</dbReference>
<feature type="domain" description="VOC" evidence="1">
    <location>
        <begin position="6"/>
        <end position="131"/>
    </location>
</feature>
<dbReference type="OMA" id="MTMSNEQ"/>
<dbReference type="CDD" id="cd07264">
    <property type="entry name" value="VOC_like"/>
    <property type="match status" value="1"/>
</dbReference>
<organism evidence="3">
    <name type="scientific">Selaginella moellendorffii</name>
    <name type="common">Spikemoss</name>
    <dbReference type="NCBI Taxonomy" id="88036"/>
    <lineage>
        <taxon>Eukaryota</taxon>
        <taxon>Viridiplantae</taxon>
        <taxon>Streptophyta</taxon>
        <taxon>Embryophyta</taxon>
        <taxon>Tracheophyta</taxon>
        <taxon>Lycopodiopsida</taxon>
        <taxon>Selaginellales</taxon>
        <taxon>Selaginellaceae</taxon>
        <taxon>Selaginella</taxon>
    </lineage>
</organism>
<reference evidence="2 3" key="1">
    <citation type="journal article" date="2011" name="Science">
        <title>The Selaginella genome identifies genetic changes associated with the evolution of vascular plants.</title>
        <authorList>
            <person name="Banks J.A."/>
            <person name="Nishiyama T."/>
            <person name="Hasebe M."/>
            <person name="Bowman J.L."/>
            <person name="Gribskov M."/>
            <person name="dePamphilis C."/>
            <person name="Albert V.A."/>
            <person name="Aono N."/>
            <person name="Aoyama T."/>
            <person name="Ambrose B.A."/>
            <person name="Ashton N.W."/>
            <person name="Axtell M.J."/>
            <person name="Barker E."/>
            <person name="Barker M.S."/>
            <person name="Bennetzen J.L."/>
            <person name="Bonawitz N.D."/>
            <person name="Chapple C."/>
            <person name="Cheng C."/>
            <person name="Correa L.G."/>
            <person name="Dacre M."/>
            <person name="DeBarry J."/>
            <person name="Dreyer I."/>
            <person name="Elias M."/>
            <person name="Engstrom E.M."/>
            <person name="Estelle M."/>
            <person name="Feng L."/>
            <person name="Finet C."/>
            <person name="Floyd S.K."/>
            <person name="Frommer W.B."/>
            <person name="Fujita T."/>
            <person name="Gramzow L."/>
            <person name="Gutensohn M."/>
            <person name="Harholt J."/>
            <person name="Hattori M."/>
            <person name="Heyl A."/>
            <person name="Hirai T."/>
            <person name="Hiwatashi Y."/>
            <person name="Ishikawa M."/>
            <person name="Iwata M."/>
            <person name="Karol K.G."/>
            <person name="Koehler B."/>
            <person name="Kolukisaoglu U."/>
            <person name="Kubo M."/>
            <person name="Kurata T."/>
            <person name="Lalonde S."/>
            <person name="Li K."/>
            <person name="Li Y."/>
            <person name="Litt A."/>
            <person name="Lyons E."/>
            <person name="Manning G."/>
            <person name="Maruyama T."/>
            <person name="Michael T.P."/>
            <person name="Mikami K."/>
            <person name="Miyazaki S."/>
            <person name="Morinaga S."/>
            <person name="Murata T."/>
            <person name="Mueller-Roeber B."/>
            <person name="Nelson D.R."/>
            <person name="Obara M."/>
            <person name="Oguri Y."/>
            <person name="Olmstead R.G."/>
            <person name="Onodera N."/>
            <person name="Petersen B.L."/>
            <person name="Pils B."/>
            <person name="Prigge M."/>
            <person name="Rensing S.A."/>
            <person name="Riano-Pachon D.M."/>
            <person name="Roberts A.W."/>
            <person name="Sato Y."/>
            <person name="Scheller H.V."/>
            <person name="Schulz B."/>
            <person name="Schulz C."/>
            <person name="Shakirov E.V."/>
            <person name="Shibagaki N."/>
            <person name="Shinohara N."/>
            <person name="Shippen D.E."/>
            <person name="Soerensen I."/>
            <person name="Sotooka R."/>
            <person name="Sugimoto N."/>
            <person name="Sugita M."/>
            <person name="Sumikawa N."/>
            <person name="Tanurdzic M."/>
            <person name="Theissen G."/>
            <person name="Ulvskov P."/>
            <person name="Wakazuki S."/>
            <person name="Weng J.K."/>
            <person name="Willats W.W."/>
            <person name="Wipf D."/>
            <person name="Wolf P.G."/>
            <person name="Yang L."/>
            <person name="Zimmer A.D."/>
            <person name="Zhu Q."/>
            <person name="Mitros T."/>
            <person name="Hellsten U."/>
            <person name="Loque D."/>
            <person name="Otillar R."/>
            <person name="Salamov A."/>
            <person name="Schmutz J."/>
            <person name="Shapiro H."/>
            <person name="Lindquist E."/>
            <person name="Lucas S."/>
            <person name="Rokhsar D."/>
            <person name="Grigoriev I.V."/>
        </authorList>
    </citation>
    <scope>NUCLEOTIDE SEQUENCE [LARGE SCALE GENOMIC DNA]</scope>
</reference>
<dbReference type="PANTHER" id="PTHR21366:SF22">
    <property type="entry name" value="VOC DOMAIN-CONTAINING PROTEIN"/>
    <property type="match status" value="1"/>
</dbReference>
<dbReference type="eggNOG" id="ENOG502RZNE">
    <property type="taxonomic scope" value="Eukaryota"/>
</dbReference>
<evidence type="ECO:0000313" key="3">
    <source>
        <dbReference type="Proteomes" id="UP000001514"/>
    </source>
</evidence>
<gene>
    <name evidence="2" type="ORF">SELMODRAFT_177122</name>
</gene>
<accession>D8S5R5</accession>
<name>D8S5R5_SELML</name>
<proteinExistence type="predicted"/>
<dbReference type="SUPFAM" id="SSF54593">
    <property type="entry name" value="Glyoxalase/Bleomycin resistance protein/Dihydroxybiphenyl dioxygenase"/>
    <property type="match status" value="1"/>
</dbReference>
<dbReference type="Pfam" id="PF00903">
    <property type="entry name" value="Glyoxalase"/>
    <property type="match status" value="1"/>
</dbReference>
<dbReference type="Gramene" id="EFJ20221">
    <property type="protein sequence ID" value="EFJ20221"/>
    <property type="gene ID" value="SELMODRAFT_177122"/>
</dbReference>
<dbReference type="InParanoid" id="D8S5R5"/>
<evidence type="ECO:0000313" key="2">
    <source>
        <dbReference type="EMBL" id="EFJ20221.1"/>
    </source>
</evidence>
<dbReference type="PROSITE" id="PS51819">
    <property type="entry name" value="VOC"/>
    <property type="match status" value="1"/>
</dbReference>
<dbReference type="InterPro" id="IPR004360">
    <property type="entry name" value="Glyas_Fos-R_dOase_dom"/>
</dbReference>
<dbReference type="OrthoDB" id="10066542at2759"/>
<dbReference type="EMBL" id="GL377603">
    <property type="protein sequence ID" value="EFJ20221.1"/>
    <property type="molecule type" value="Genomic_DNA"/>
</dbReference>
<dbReference type="InterPro" id="IPR029068">
    <property type="entry name" value="Glyas_Bleomycin-R_OHBP_Dase"/>
</dbReference>
<dbReference type="HOGENOM" id="CLU_046006_18_1_1"/>
<protein>
    <recommendedName>
        <fullName evidence="1">VOC domain-containing protein</fullName>
    </recommendedName>
</protein>
<dbReference type="Gene3D" id="3.10.180.10">
    <property type="entry name" value="2,3-Dihydroxybiphenyl 1,2-Dioxygenase, domain 1"/>
    <property type="match status" value="1"/>
</dbReference>
<keyword evidence="3" id="KW-1185">Reference proteome</keyword>
<sequence length="135" mass="15110">MATPPKLAYITIYCKDVTKSVDFYSKAFGLKVRRIDNTRKWAELETGSTTLSFTPLEQHETAITGGVQTASKDEPRHNVEISFSYQDVDAAYEHVVRAGAVSVAKPEEKKWGQKVGYVRDIDGVMIRVGSYVHEP</sequence>
<dbReference type="KEGG" id="smo:SELMODRAFT_177122"/>